<evidence type="ECO:0000256" key="1">
    <source>
        <dbReference type="ARBA" id="ARBA00001974"/>
    </source>
</evidence>
<name>A0A7L6BEC7_9ACTN</name>
<comment type="cofactor">
    <cofactor evidence="1">
        <name>FAD</name>
        <dbReference type="ChEBI" id="CHEBI:57692"/>
    </cofactor>
</comment>
<dbReference type="KEGG" id="mfeu:H1D33_12105"/>
<organism evidence="3 4">
    <name type="scientific">Micromonospora robiginosa</name>
    <dbReference type="NCBI Taxonomy" id="2749844"/>
    <lineage>
        <taxon>Bacteria</taxon>
        <taxon>Bacillati</taxon>
        <taxon>Actinomycetota</taxon>
        <taxon>Actinomycetes</taxon>
        <taxon>Micromonosporales</taxon>
        <taxon>Micromonosporaceae</taxon>
        <taxon>Micromonospora</taxon>
    </lineage>
</organism>
<feature type="domain" description="FAD-binding FR-type" evidence="2">
    <location>
        <begin position="99"/>
        <end position="197"/>
    </location>
</feature>
<gene>
    <name evidence="3" type="ORF">H1D33_12105</name>
</gene>
<dbReference type="RefSeq" id="WP_246412014.1">
    <property type="nucleotide sequence ID" value="NZ_CP059322.2"/>
</dbReference>
<dbReference type="InterPro" id="IPR001433">
    <property type="entry name" value="OxRdtase_FAD/NAD-bd"/>
</dbReference>
<dbReference type="EMBL" id="CP059322">
    <property type="protein sequence ID" value="QLQ40312.2"/>
    <property type="molecule type" value="Genomic_DNA"/>
</dbReference>
<dbReference type="PRINTS" id="PR00410">
    <property type="entry name" value="PHEHYDRXLASE"/>
</dbReference>
<dbReference type="InterPro" id="IPR017938">
    <property type="entry name" value="Riboflavin_synthase-like_b-brl"/>
</dbReference>
<dbReference type="AlphaFoldDB" id="A0A7L6BEC7"/>
<dbReference type="SUPFAM" id="SSF52343">
    <property type="entry name" value="Ferredoxin reductase-like, C-terminal NADP-linked domain"/>
    <property type="match status" value="1"/>
</dbReference>
<dbReference type="PROSITE" id="PS51384">
    <property type="entry name" value="FAD_FR"/>
    <property type="match status" value="1"/>
</dbReference>
<dbReference type="Pfam" id="PF00175">
    <property type="entry name" value="NAD_binding_1"/>
    <property type="match status" value="1"/>
</dbReference>
<evidence type="ECO:0000313" key="4">
    <source>
        <dbReference type="Proteomes" id="UP000510844"/>
    </source>
</evidence>
<dbReference type="PANTHER" id="PTHR47354">
    <property type="entry name" value="NADH OXIDOREDUCTASE HCR"/>
    <property type="match status" value="1"/>
</dbReference>
<dbReference type="InterPro" id="IPR017927">
    <property type="entry name" value="FAD-bd_FR_type"/>
</dbReference>
<dbReference type="InterPro" id="IPR039261">
    <property type="entry name" value="FNR_nucleotide-bd"/>
</dbReference>
<dbReference type="PANTHER" id="PTHR47354:SF5">
    <property type="entry name" value="PROTEIN RFBI"/>
    <property type="match status" value="1"/>
</dbReference>
<evidence type="ECO:0000259" key="2">
    <source>
        <dbReference type="PROSITE" id="PS51384"/>
    </source>
</evidence>
<evidence type="ECO:0000313" key="3">
    <source>
        <dbReference type="EMBL" id="QLQ40312.2"/>
    </source>
</evidence>
<protein>
    <submittedName>
        <fullName evidence="3">Oxidoreductase</fullName>
    </submittedName>
</protein>
<keyword evidence="4" id="KW-1185">Reference proteome</keyword>
<proteinExistence type="predicted"/>
<dbReference type="Gene3D" id="2.40.30.10">
    <property type="entry name" value="Translation factors"/>
    <property type="match status" value="1"/>
</dbReference>
<dbReference type="GO" id="GO:0016491">
    <property type="term" value="F:oxidoreductase activity"/>
    <property type="evidence" value="ECO:0007669"/>
    <property type="project" value="InterPro"/>
</dbReference>
<accession>A0A7L6BEC7</accession>
<reference evidence="4" key="1">
    <citation type="submission" date="2020-07" db="EMBL/GenBank/DDBJ databases">
        <title>A new Micromonospora strain with potent antibiotic activity isolated from the microbiome of a mid-Atlantic deep-sea sponge.</title>
        <authorList>
            <person name="Back C.R."/>
            <person name="Stennett H.L."/>
            <person name="Williams S.E."/>
            <person name="Wang L."/>
            <person name="Ojeda Gomez J."/>
            <person name="Abdulle O.M."/>
            <person name="Duffy T."/>
            <person name="Hendry K.R."/>
            <person name="Powell D."/>
            <person name="Stach J.E."/>
            <person name="Essex-Lopresti A.E."/>
            <person name="Willis C.L."/>
            <person name="Curnow P."/>
            <person name="Race P.R."/>
        </authorList>
    </citation>
    <scope>NUCLEOTIDE SEQUENCE [LARGE SCALE GENOMIC DNA]</scope>
    <source>
        <strain evidence="4">28ISP2-46</strain>
    </source>
</reference>
<dbReference type="InterPro" id="IPR050415">
    <property type="entry name" value="MRET"/>
</dbReference>
<dbReference type="SUPFAM" id="SSF63380">
    <property type="entry name" value="Riboflavin synthase domain-like"/>
    <property type="match status" value="1"/>
</dbReference>
<dbReference type="Gene3D" id="3.40.50.80">
    <property type="entry name" value="Nucleotide-binding domain of ferredoxin-NADP reductase (FNR) module"/>
    <property type="match status" value="1"/>
</dbReference>
<reference evidence="3 4" key="2">
    <citation type="journal article" date="2021" name="Mar. Drugs">
        <title>A New Micromonospora Strain with Antibiotic Activity Isolated from the Microbiome of a Mid-Atlantic Deep-Sea Sponge.</title>
        <authorList>
            <person name="Back C.R."/>
            <person name="Stennett H.L."/>
            <person name="Williams S.E."/>
            <person name="Wang L."/>
            <person name="Ojeda Gomez J."/>
            <person name="Abdulle O.M."/>
            <person name="Duffy T."/>
            <person name="Neal C."/>
            <person name="Mantell J."/>
            <person name="Jepson M.A."/>
            <person name="Hendry K.R."/>
            <person name="Powell D."/>
            <person name="Stach J.E.M."/>
            <person name="Essex-Lopresti A.E."/>
            <person name="Willis C.L."/>
            <person name="Curnow P."/>
            <person name="Race P.R."/>
        </authorList>
    </citation>
    <scope>NUCLEOTIDE SEQUENCE [LARGE SCALE GENOMIC DNA]</scope>
    <source>
        <strain evidence="3 4">28ISP2-46</strain>
    </source>
</reference>
<dbReference type="Proteomes" id="UP000510844">
    <property type="component" value="Chromosome"/>
</dbReference>
<sequence length="328" mass="35350">MTEEAARFWAAVEDRCPGLLPERDAPLLHASLSRLLEGGDDRAGRLALLRALGCAYRSFGLRPWHAAAVGDALLPAPGLGWWRAWRLVERAAARVGDGPAWWPVEVVDHDRAADTIATVTVRPWRRLPHRAGQAVPVCTSRRPGRWRWLSPANVPRADGTIEFHVRAVGAVSRSLVHEVRPGELLHLGAPLDSGVELVDGGDDLLLVAGGTGLAPLRALVEQVAAAPVARRVTLIVGSRTFADLYDAIALDDLQQAHDWLSVVPAFSDDPEAAPAERGTAVALATYHHRAGQHVHVCGPPAMLAAARRWLSIAGVPAQRRHLPVIGDR</sequence>